<accession>A0AC61ZU24</accession>
<gene>
    <name evidence="1" type="ORF">DSAG12_04410</name>
</gene>
<protein>
    <submittedName>
        <fullName evidence="1">Helix-turn-helix domain-containing protein</fullName>
    </submittedName>
</protein>
<reference evidence="1 2" key="2">
    <citation type="journal article" date="2024" name="Int. J. Syst. Evol. Microbiol.">
        <title>Promethearchaeum syntrophicum gen. nov., sp. nov., an anaerobic, obligately syntrophic archaeon, the first isolate of the lineage 'Asgard' archaea, and proposal of the new archaeal phylum Promethearchaeota phyl. nov. and kingdom Promethearchaeati regn. nov.</title>
        <authorList>
            <person name="Imachi H."/>
            <person name="Nobu M.K."/>
            <person name="Kato S."/>
            <person name="Takaki Y."/>
            <person name="Miyazaki M."/>
            <person name="Miyata M."/>
            <person name="Ogawara M."/>
            <person name="Saito Y."/>
            <person name="Sakai S."/>
            <person name="Tahara Y.O."/>
            <person name="Takano Y."/>
            <person name="Tasumi E."/>
            <person name="Uematsu K."/>
            <person name="Yoshimura T."/>
            <person name="Itoh T."/>
            <person name="Ohkuma M."/>
            <person name="Takai K."/>
        </authorList>
    </citation>
    <scope>NUCLEOTIDE SEQUENCE [LARGE SCALE GENOMIC DNA]</scope>
    <source>
        <strain evidence="1 2">MK-D1</strain>
    </source>
</reference>
<evidence type="ECO:0000313" key="1">
    <source>
        <dbReference type="EMBL" id="XDF89311.1"/>
    </source>
</evidence>
<dbReference type="Proteomes" id="UP000321408">
    <property type="component" value="Chromosome"/>
</dbReference>
<sequence>MPRKINQENDKKVLDYLKNHTYIETTEKLGVSSRTIKRIKDRNNPTESKAESKVNSKVNDEIKESLNQILKLFEKAIEIEPFLKLTSEQDFKAMEKIEKEID</sequence>
<name>A0AC61ZU24_9ARCH</name>
<evidence type="ECO:0000313" key="2">
    <source>
        <dbReference type="Proteomes" id="UP000321408"/>
    </source>
</evidence>
<organism evidence="1 2">
    <name type="scientific">Promethearchaeum syntrophicum</name>
    <dbReference type="NCBI Taxonomy" id="2594042"/>
    <lineage>
        <taxon>Archaea</taxon>
        <taxon>Promethearchaeati</taxon>
        <taxon>Promethearchaeota</taxon>
        <taxon>Promethearchaeia</taxon>
        <taxon>Promethearchaeales</taxon>
        <taxon>Promethearchaeaceae</taxon>
        <taxon>Promethearchaeum</taxon>
    </lineage>
</organism>
<keyword evidence="2" id="KW-1185">Reference proteome</keyword>
<dbReference type="EMBL" id="CP042905">
    <property type="protein sequence ID" value="XDF89311.1"/>
    <property type="molecule type" value="Genomic_DNA"/>
</dbReference>
<proteinExistence type="predicted"/>
<reference evidence="1 2" key="1">
    <citation type="journal article" date="2020" name="Nature">
        <title>Isolation of an archaeon at the prokaryote-eukaryote interface.</title>
        <authorList>
            <person name="Imachi H."/>
            <person name="Nobu M.K."/>
            <person name="Nakahara N."/>
            <person name="Morono Y."/>
            <person name="Ogawara M."/>
            <person name="Takaki Y."/>
            <person name="Takano Y."/>
            <person name="Uematsu K."/>
            <person name="Ikuta T."/>
            <person name="Ito M."/>
            <person name="Matsui Y."/>
            <person name="Miyazaki M."/>
            <person name="Murata K."/>
            <person name="Saito Y."/>
            <person name="Sakai S."/>
            <person name="Song C."/>
            <person name="Tasumi E."/>
            <person name="Yamanaka Y."/>
            <person name="Yamaguchi T."/>
            <person name="Kamagata Y."/>
            <person name="Tamaki H."/>
            <person name="Takai K."/>
        </authorList>
    </citation>
    <scope>NUCLEOTIDE SEQUENCE [LARGE SCALE GENOMIC DNA]</scope>
    <source>
        <strain evidence="1 2">MK-D1</strain>
    </source>
</reference>